<name>A0A4S2DN61_9CLOT</name>
<keyword evidence="1" id="KW-0969">Cilium</keyword>
<proteinExistence type="predicted"/>
<dbReference type="SUPFAM" id="SSF160214">
    <property type="entry name" value="FlaG-like"/>
    <property type="match status" value="1"/>
</dbReference>
<dbReference type="EMBL" id="SRYR01000001">
    <property type="protein sequence ID" value="TGY43779.1"/>
    <property type="molecule type" value="Genomic_DNA"/>
</dbReference>
<dbReference type="InterPro" id="IPR005186">
    <property type="entry name" value="FlaG"/>
</dbReference>
<sequence length="120" mass="13334">MDFKVTSQGGQANLGNTSYIDTNIEVKQVPAGKDAVKAVTAKDKGYREEDIAKAVDKLNKFLKDENTYAEYSVHEKFGDIMIKIINQDTKEVIMECPPKKILDLVARMVELVGVAIDKKA</sequence>
<dbReference type="InterPro" id="IPR035924">
    <property type="entry name" value="FlaG-like_sf"/>
</dbReference>
<comment type="caution">
    <text evidence="1">The sequence shown here is derived from an EMBL/GenBank/DDBJ whole genome shotgun (WGS) entry which is preliminary data.</text>
</comment>
<dbReference type="Pfam" id="PF03646">
    <property type="entry name" value="FlaG"/>
    <property type="match status" value="1"/>
</dbReference>
<reference evidence="1 2" key="1">
    <citation type="submission" date="2019-04" db="EMBL/GenBank/DDBJ databases">
        <title>Microbes associate with the intestines of laboratory mice.</title>
        <authorList>
            <person name="Navarre W."/>
            <person name="Wong E."/>
            <person name="Huang K."/>
            <person name="Tropini C."/>
            <person name="Ng K."/>
            <person name="Yu B."/>
        </authorList>
    </citation>
    <scope>NUCLEOTIDE SEQUENCE [LARGE SCALE GENOMIC DNA]</scope>
    <source>
        <strain evidence="1 2">NM50_B9-20</strain>
    </source>
</reference>
<keyword evidence="1" id="KW-0282">Flagellum</keyword>
<keyword evidence="1" id="KW-0966">Cell projection</keyword>
<accession>A0A4S2DN61</accession>
<dbReference type="RefSeq" id="WP_136004451.1">
    <property type="nucleotide sequence ID" value="NZ_SRYR01000001.1"/>
</dbReference>
<organism evidence="1 2">
    <name type="scientific">Clostridium sartagoforme</name>
    <dbReference type="NCBI Taxonomy" id="84031"/>
    <lineage>
        <taxon>Bacteria</taxon>
        <taxon>Bacillati</taxon>
        <taxon>Bacillota</taxon>
        <taxon>Clostridia</taxon>
        <taxon>Eubacteriales</taxon>
        <taxon>Clostridiaceae</taxon>
        <taxon>Clostridium</taxon>
    </lineage>
</organism>
<dbReference type="PANTHER" id="PTHR37166">
    <property type="entry name" value="PROTEIN FLAG"/>
    <property type="match status" value="1"/>
</dbReference>
<dbReference type="OrthoDB" id="9799867at2"/>
<evidence type="ECO:0000313" key="2">
    <source>
        <dbReference type="Proteomes" id="UP000306888"/>
    </source>
</evidence>
<dbReference type="AlphaFoldDB" id="A0A4S2DN61"/>
<dbReference type="Gene3D" id="3.30.160.170">
    <property type="entry name" value="FlaG-like"/>
    <property type="match status" value="1"/>
</dbReference>
<dbReference type="Proteomes" id="UP000306888">
    <property type="component" value="Unassembled WGS sequence"/>
</dbReference>
<dbReference type="PANTHER" id="PTHR37166:SF1">
    <property type="entry name" value="PROTEIN FLAG"/>
    <property type="match status" value="1"/>
</dbReference>
<evidence type="ECO:0000313" key="1">
    <source>
        <dbReference type="EMBL" id="TGY43779.1"/>
    </source>
</evidence>
<protein>
    <submittedName>
        <fullName evidence="1">Flagellar protein FlaG</fullName>
    </submittedName>
</protein>
<gene>
    <name evidence="1" type="ORF">E5347_02885</name>
</gene>
<keyword evidence="2" id="KW-1185">Reference proteome</keyword>